<proteinExistence type="predicted"/>
<dbReference type="PANTHER" id="PTHR48079">
    <property type="entry name" value="PROTEIN YEEZ"/>
    <property type="match status" value="1"/>
</dbReference>
<dbReference type="Pfam" id="PF01118">
    <property type="entry name" value="Semialdhyde_dh"/>
    <property type="match status" value="1"/>
</dbReference>
<accession>A0A3N4J5F0</accession>
<dbReference type="AlphaFoldDB" id="A0A3N4J5F0"/>
<evidence type="ECO:0000313" key="3">
    <source>
        <dbReference type="EMBL" id="RPA96222.1"/>
    </source>
</evidence>
<protein>
    <submittedName>
        <fullName evidence="2">NAD(P)-binding protein</fullName>
    </submittedName>
</protein>
<feature type="domain" description="Semialdehyde dehydrogenase NAD-binding" evidence="1">
    <location>
        <begin position="5"/>
        <end position="82"/>
    </location>
</feature>
<dbReference type="Proteomes" id="UP000276215">
    <property type="component" value="Unassembled WGS sequence"/>
</dbReference>
<name>A0A3N4J5F0_9PEZI</name>
<dbReference type="SUPFAM" id="SSF51735">
    <property type="entry name" value="NAD(P)-binding Rossmann-fold domains"/>
    <property type="match status" value="1"/>
</dbReference>
<dbReference type="EMBL" id="ML120614">
    <property type="protein sequence ID" value="RPA89094.1"/>
    <property type="molecule type" value="Genomic_DNA"/>
</dbReference>
<gene>
    <name evidence="2" type="ORF">L873DRAFT_1784419</name>
    <name evidence="3" type="ORF">L873DRAFT_1845466</name>
</gene>
<keyword evidence="4" id="KW-1185">Reference proteome</keyword>
<dbReference type="PANTHER" id="PTHR48079:SF6">
    <property type="entry name" value="NAD(P)-BINDING DOMAIN-CONTAINING PROTEIN-RELATED"/>
    <property type="match status" value="1"/>
</dbReference>
<dbReference type="GO" id="GO:0004029">
    <property type="term" value="F:aldehyde dehydrogenase (NAD+) activity"/>
    <property type="evidence" value="ECO:0007669"/>
    <property type="project" value="TreeGrafter"/>
</dbReference>
<dbReference type="GO" id="GO:1901607">
    <property type="term" value="P:alpha-amino acid biosynthetic process"/>
    <property type="evidence" value="ECO:0007669"/>
    <property type="project" value="UniProtKB-ARBA"/>
</dbReference>
<dbReference type="InterPro" id="IPR036291">
    <property type="entry name" value="NAD(P)-bd_dom_sf"/>
</dbReference>
<evidence type="ECO:0000313" key="2">
    <source>
        <dbReference type="EMBL" id="RPA89094.1"/>
    </source>
</evidence>
<reference evidence="2 4" key="1">
    <citation type="journal article" date="2018" name="Nat. Ecol. Evol.">
        <title>Pezizomycetes genomes reveal the molecular basis of ectomycorrhizal truffle lifestyle.</title>
        <authorList>
            <person name="Murat C."/>
            <person name="Payen T."/>
            <person name="Noel B."/>
            <person name="Kuo A."/>
            <person name="Morin E."/>
            <person name="Chen J."/>
            <person name="Kohler A."/>
            <person name="Krizsan K."/>
            <person name="Balestrini R."/>
            <person name="Da Silva C."/>
            <person name="Montanini B."/>
            <person name="Hainaut M."/>
            <person name="Levati E."/>
            <person name="Barry K.W."/>
            <person name="Belfiori B."/>
            <person name="Cichocki N."/>
            <person name="Clum A."/>
            <person name="Dockter R.B."/>
            <person name="Fauchery L."/>
            <person name="Guy J."/>
            <person name="Iotti M."/>
            <person name="Le Tacon F."/>
            <person name="Lindquist E.A."/>
            <person name="Lipzen A."/>
            <person name="Malagnac F."/>
            <person name="Mello A."/>
            <person name="Molinier V."/>
            <person name="Miyauchi S."/>
            <person name="Poulain J."/>
            <person name="Riccioni C."/>
            <person name="Rubini A."/>
            <person name="Sitrit Y."/>
            <person name="Splivallo R."/>
            <person name="Traeger S."/>
            <person name="Wang M."/>
            <person name="Zifcakova L."/>
            <person name="Wipf D."/>
            <person name="Zambonelli A."/>
            <person name="Paolocci F."/>
            <person name="Nowrousian M."/>
            <person name="Ottonello S."/>
            <person name="Baldrian P."/>
            <person name="Spatafora J.W."/>
            <person name="Henrissat B."/>
            <person name="Nagy L.G."/>
            <person name="Aury J.M."/>
            <person name="Wincker P."/>
            <person name="Grigoriev I.V."/>
            <person name="Bonfante P."/>
            <person name="Martin F.M."/>
        </authorList>
    </citation>
    <scope>NUCLEOTIDE SEQUENCE [LARGE SCALE GENOMIC DNA]</scope>
    <source>
        <strain evidence="2 4">120613-1</strain>
    </source>
</reference>
<dbReference type="EMBL" id="ML120416">
    <property type="protein sequence ID" value="RPA96222.1"/>
    <property type="molecule type" value="Genomic_DNA"/>
</dbReference>
<dbReference type="STRING" id="1336337.A0A3N4J5F0"/>
<dbReference type="OrthoDB" id="2130169at2759"/>
<dbReference type="InterPro" id="IPR000534">
    <property type="entry name" value="Semialdehyde_DH_NAD-bd"/>
</dbReference>
<organism evidence="2 4">
    <name type="scientific">Choiromyces venosus 120613-1</name>
    <dbReference type="NCBI Taxonomy" id="1336337"/>
    <lineage>
        <taxon>Eukaryota</taxon>
        <taxon>Fungi</taxon>
        <taxon>Dikarya</taxon>
        <taxon>Ascomycota</taxon>
        <taxon>Pezizomycotina</taxon>
        <taxon>Pezizomycetes</taxon>
        <taxon>Pezizales</taxon>
        <taxon>Tuberaceae</taxon>
        <taxon>Choiromyces</taxon>
    </lineage>
</organism>
<dbReference type="GO" id="GO:0051287">
    <property type="term" value="F:NAD binding"/>
    <property type="evidence" value="ECO:0007669"/>
    <property type="project" value="InterPro"/>
</dbReference>
<evidence type="ECO:0000259" key="1">
    <source>
        <dbReference type="Pfam" id="PF01118"/>
    </source>
</evidence>
<sequence>MSPKIFLTGVTGYIGGTVFNSLAEKHPEFEYAVMVRSQEAAKRVMEKYPKVRVEIGDLGSEELLSRETANADIIINAANNDHVPSAQVITSSLSPSSYLIHTSGTSIILDWRSNGFGTQLGTKVYNDVDGVSEITSLPDEAWHRDVDRVVLESGKNTAIVCPCCIYGLGTGPGKKVSWQIPQLAKWTIVHGKGFVVNEGRTYWNHVHVLDLANLYVKLVEEALKPNGGKATWGPEGYYFAESGEHIWSDVSQKIAEIAHRKGLIKDDSIEKLTPEEIRTFAPTGHLEWGSNSRGIGMRARTLLGWEPKQKNLWDSLEEEVDMAAEALKKH</sequence>
<dbReference type="InterPro" id="IPR051783">
    <property type="entry name" value="NAD(P)-dependent_oxidoreduct"/>
</dbReference>
<evidence type="ECO:0000313" key="4">
    <source>
        <dbReference type="Proteomes" id="UP000276215"/>
    </source>
</evidence>
<dbReference type="Gene3D" id="3.40.50.720">
    <property type="entry name" value="NAD(P)-binding Rossmann-like Domain"/>
    <property type="match status" value="2"/>
</dbReference>
<dbReference type="GO" id="GO:0005737">
    <property type="term" value="C:cytoplasm"/>
    <property type="evidence" value="ECO:0007669"/>
    <property type="project" value="TreeGrafter"/>
</dbReference>